<comment type="similarity">
    <text evidence="2">Belongs to the dolichyldiphosphatase family.</text>
</comment>
<evidence type="ECO:0000256" key="5">
    <source>
        <dbReference type="ARBA" id="ARBA00022692"/>
    </source>
</evidence>
<dbReference type="InterPro" id="IPR001810">
    <property type="entry name" value="F-box_dom"/>
</dbReference>
<dbReference type="EMBL" id="CAJPIZ010001160">
    <property type="protein sequence ID" value="CAG2102990.1"/>
    <property type="molecule type" value="Genomic_DNA"/>
</dbReference>
<evidence type="ECO:0000256" key="6">
    <source>
        <dbReference type="ARBA" id="ARBA00022801"/>
    </source>
</evidence>
<feature type="transmembrane region" description="Helical" evidence="12">
    <location>
        <begin position="107"/>
        <end position="125"/>
    </location>
</feature>
<comment type="subcellular location">
    <subcellularLocation>
        <location evidence="1">Membrane</location>
        <topology evidence="1">Multi-pass membrane protein</topology>
    </subcellularLocation>
</comment>
<dbReference type="SUPFAM" id="SSF48317">
    <property type="entry name" value="Acid phosphatase/Vanadium-dependent haloperoxidase"/>
    <property type="match status" value="1"/>
</dbReference>
<evidence type="ECO:0000256" key="10">
    <source>
        <dbReference type="ARBA" id="ARBA00030292"/>
    </source>
</evidence>
<evidence type="ECO:0000256" key="9">
    <source>
        <dbReference type="ARBA" id="ARBA00024907"/>
    </source>
</evidence>
<feature type="domain" description="Phosphatidic acid phosphatase type 2/haloperoxidase" evidence="13">
    <location>
        <begin position="60"/>
        <end position="177"/>
    </location>
</feature>
<dbReference type="InterPro" id="IPR039667">
    <property type="entry name" value="Dolichyldiphosphatase_PAP2"/>
</dbReference>
<dbReference type="Proteomes" id="UP000759131">
    <property type="component" value="Unassembled WGS sequence"/>
</dbReference>
<dbReference type="GO" id="GO:0016020">
    <property type="term" value="C:membrane"/>
    <property type="evidence" value="ECO:0007669"/>
    <property type="project" value="UniProtKB-SubCell"/>
</dbReference>
<evidence type="ECO:0000256" key="3">
    <source>
        <dbReference type="ARBA" id="ARBA00012508"/>
    </source>
</evidence>
<evidence type="ECO:0000256" key="7">
    <source>
        <dbReference type="ARBA" id="ARBA00022989"/>
    </source>
</evidence>
<keyword evidence="7 12" id="KW-1133">Transmembrane helix</keyword>
<sequence>MESIGGQRLEAEEWIPLSITHVLYPKDDIIGQLLALLSLTPFGIVVAFITLTLFVRDIHVIFFFGGQLMNEALCLVLKRVFRQPRPQQVVGAAHHSNRSYGMPSQHSQFMAFFTAYCLLFFVFRLKRKSYSFKALLVVAITTLFAGVVYSRIYLLYHYWSQCLVGIAVGVVFASLTDNTHRKDLHMDYKRDSFGDRVCDDLCQLVLNWLPLKDKVRMSGVSKQFQRCLKTVRSQQRRLIIGDVDRWTYSENYCPGKCWKWLNMNVVDIDQLVRYLRAFDRIEEFHIVWHKECLDQVMNVVVDNCHHIQHLTISGSLSLAVSTRLIDKYGQQLLSLEFIRPSLEYPPLEPELLAACPRLLSLSGVYFSHLVRDNQVIHKHLKKLVIEGRINANTNGLFTTFVDNCHELTRLEISLYKNDTNQAMDIVESISKLQSLKALKLHLNVHQLDNNFCHTVRNIARKCPKIRSLDMTVAVGEYYDFRRLFIELGYFRNLKKLSFDTRKYSPIDINELLDINNLRGLKRLTHLKVSSDQIGEEFLSQMSDALPQLKSLRIIMSGEITDQTMRSLARLRHLELLDIKIYETDNENDDLMSVTDEGVEALVNGCHGLHTILMQNSLNISENLIHALIRKAVQNPDIYYTYRMIGVNIDENVEQFLMDCTKELTNITFTGWEDNSHRTDQHMDYKRDSFGDRICDDLCQLVLNWLPLKDKVRMSGVSKQFQRCLQTVRSEQRWLVIGHVIQLQLADIYSENYCPGGDIWLSNGQSLLQMNVVDIDQLVRYLRAFDGLQEFQIGCLTNNLDHVMDAVVDNCHHIQHLTVPRSPSLAVSTRLADKYGQHLRSLEFIRGPVEYPPLLAASPRLLSLSGVYFSHLVRDNQVIHKHLKKLVIEGRVNANTNGLFTTFVDNCHELTRLEISLFKNDTNQAMNIVESISKLQSLKALKLHLNVHQLDNNFCHTVRNIARKCPKIRSLDMTVAVEQYYDFRRLFIELGYFRNLQKLSFDPTKMFPTYVNEVLDINTLRGLKRLTHLKVSSDQIGEEFLSQMSDVLPQLKSLQIIMSGEITDQTMRSLARLRHIELFDIQKQTFNGNDDLMSVTDGGVEALVNGCHAVQNRYIHYTYRTIGVNIDVKQIVMDSTQDLTNIQFIGF</sequence>
<evidence type="ECO:0000256" key="4">
    <source>
        <dbReference type="ARBA" id="ARBA00014821"/>
    </source>
</evidence>
<dbReference type="OrthoDB" id="302705at2759"/>
<gene>
    <name evidence="15" type="ORF">OSB1V03_LOCUS3023</name>
</gene>
<keyword evidence="16" id="KW-1185">Reference proteome</keyword>
<feature type="domain" description="F-box" evidence="14">
    <location>
        <begin position="693"/>
        <end position="733"/>
    </location>
</feature>
<keyword evidence="5 12" id="KW-0812">Transmembrane</keyword>
<keyword evidence="6" id="KW-0378">Hydrolase</keyword>
<feature type="transmembrane region" description="Helical" evidence="12">
    <location>
        <begin position="132"/>
        <end position="152"/>
    </location>
</feature>
<evidence type="ECO:0000256" key="1">
    <source>
        <dbReference type="ARBA" id="ARBA00004141"/>
    </source>
</evidence>
<dbReference type="InterPro" id="IPR036938">
    <property type="entry name" value="PAP2/HPO_sf"/>
</dbReference>
<dbReference type="Gene3D" id="3.80.10.10">
    <property type="entry name" value="Ribonuclease Inhibitor"/>
    <property type="match status" value="2"/>
</dbReference>
<evidence type="ECO:0000313" key="16">
    <source>
        <dbReference type="Proteomes" id="UP000759131"/>
    </source>
</evidence>
<accession>A0A7R9KIJ3</accession>
<dbReference type="EC" id="3.6.1.43" evidence="3"/>
<dbReference type="SUPFAM" id="SSF52047">
    <property type="entry name" value="RNI-like"/>
    <property type="match status" value="2"/>
</dbReference>
<dbReference type="Pfam" id="PF00646">
    <property type="entry name" value="F-box"/>
    <property type="match status" value="2"/>
</dbReference>
<feature type="domain" description="F-box" evidence="14">
    <location>
        <begin position="197"/>
        <end position="237"/>
    </location>
</feature>
<feature type="transmembrane region" description="Helical" evidence="12">
    <location>
        <begin position="29"/>
        <end position="54"/>
    </location>
</feature>
<dbReference type="SMART" id="SM00014">
    <property type="entry name" value="acidPPc"/>
    <property type="match status" value="1"/>
</dbReference>
<keyword evidence="8 12" id="KW-0472">Membrane</keyword>
<dbReference type="GO" id="GO:0047874">
    <property type="term" value="F:dolichyldiphosphatase activity"/>
    <property type="evidence" value="ECO:0007669"/>
    <property type="project" value="UniProtKB-EC"/>
</dbReference>
<evidence type="ECO:0000256" key="2">
    <source>
        <dbReference type="ARBA" id="ARBA00005518"/>
    </source>
</evidence>
<dbReference type="InterPro" id="IPR006553">
    <property type="entry name" value="Leu-rich_rpt_Cys-con_subtyp"/>
</dbReference>
<comment type="function">
    <text evidence="9">Required for efficient N-glycosylation. Necessary for maintaining optimal levels of dolichol-linked oligosaccharides. Hydrolyzes dolichyl pyrophosphate at a very high rate and dolichyl monophosphate at a much lower rate. Does not act on phosphatidate.</text>
</comment>
<dbReference type="InterPro" id="IPR000326">
    <property type="entry name" value="PAP2/HPO"/>
</dbReference>
<dbReference type="PANTHER" id="PTHR13318">
    <property type="entry name" value="PARTNER OF PAIRED, ISOFORM B-RELATED"/>
    <property type="match status" value="1"/>
</dbReference>
<comment type="catalytic activity">
    <reaction evidence="11">
        <text>a di-trans,poly-cis-dolichyl diphosphate + H2O = a di-trans,poly-cis-dolichyl phosphate + phosphate + H(+)</text>
        <dbReference type="Rhea" id="RHEA:14385"/>
        <dbReference type="Rhea" id="RHEA-COMP:19498"/>
        <dbReference type="Rhea" id="RHEA-COMP:19506"/>
        <dbReference type="ChEBI" id="CHEBI:15377"/>
        <dbReference type="ChEBI" id="CHEBI:15378"/>
        <dbReference type="ChEBI" id="CHEBI:43474"/>
        <dbReference type="ChEBI" id="CHEBI:57497"/>
        <dbReference type="ChEBI" id="CHEBI:57683"/>
        <dbReference type="EC" id="3.6.1.43"/>
    </reaction>
</comment>
<organism evidence="15">
    <name type="scientific">Medioppia subpectinata</name>
    <dbReference type="NCBI Taxonomy" id="1979941"/>
    <lineage>
        <taxon>Eukaryota</taxon>
        <taxon>Metazoa</taxon>
        <taxon>Ecdysozoa</taxon>
        <taxon>Arthropoda</taxon>
        <taxon>Chelicerata</taxon>
        <taxon>Arachnida</taxon>
        <taxon>Acari</taxon>
        <taxon>Acariformes</taxon>
        <taxon>Sarcoptiformes</taxon>
        <taxon>Oribatida</taxon>
        <taxon>Brachypylina</taxon>
        <taxon>Oppioidea</taxon>
        <taxon>Oppiidae</taxon>
        <taxon>Medioppia</taxon>
    </lineage>
</organism>
<dbReference type="CDD" id="cd03382">
    <property type="entry name" value="PAP2_dolichyldiphosphatase"/>
    <property type="match status" value="1"/>
</dbReference>
<reference evidence="15" key="1">
    <citation type="submission" date="2020-11" db="EMBL/GenBank/DDBJ databases">
        <authorList>
            <person name="Tran Van P."/>
        </authorList>
    </citation>
    <scope>NUCLEOTIDE SEQUENCE</scope>
</reference>
<evidence type="ECO:0000256" key="8">
    <source>
        <dbReference type="ARBA" id="ARBA00023136"/>
    </source>
</evidence>
<evidence type="ECO:0000256" key="12">
    <source>
        <dbReference type="SAM" id="Phobius"/>
    </source>
</evidence>
<dbReference type="AlphaFoldDB" id="A0A7R9KIJ3"/>
<proteinExistence type="inferred from homology"/>
<dbReference type="UniPathway" id="UPA00378"/>
<dbReference type="Gene3D" id="1.20.144.10">
    <property type="entry name" value="Phosphatidic acid phosphatase type 2/haloperoxidase"/>
    <property type="match status" value="1"/>
</dbReference>
<evidence type="ECO:0000259" key="13">
    <source>
        <dbReference type="SMART" id="SM00014"/>
    </source>
</evidence>
<dbReference type="Pfam" id="PF01569">
    <property type="entry name" value="PAP2"/>
    <property type="match status" value="1"/>
</dbReference>
<dbReference type="GO" id="GO:0019005">
    <property type="term" value="C:SCF ubiquitin ligase complex"/>
    <property type="evidence" value="ECO:0007669"/>
    <property type="project" value="TreeGrafter"/>
</dbReference>
<evidence type="ECO:0000256" key="11">
    <source>
        <dbReference type="ARBA" id="ARBA00047349"/>
    </source>
</evidence>
<dbReference type="InterPro" id="IPR032675">
    <property type="entry name" value="LRR_dom_sf"/>
</dbReference>
<dbReference type="SMART" id="SM00367">
    <property type="entry name" value="LRR_CC"/>
    <property type="match status" value="3"/>
</dbReference>
<dbReference type="GO" id="GO:0031146">
    <property type="term" value="P:SCF-dependent proteasomal ubiquitin-dependent protein catabolic process"/>
    <property type="evidence" value="ECO:0007669"/>
    <property type="project" value="TreeGrafter"/>
</dbReference>
<evidence type="ECO:0000313" key="15">
    <source>
        <dbReference type="EMBL" id="CAD7622560.1"/>
    </source>
</evidence>
<evidence type="ECO:0000259" key="14">
    <source>
        <dbReference type="SMART" id="SM00256"/>
    </source>
</evidence>
<dbReference type="SMART" id="SM00256">
    <property type="entry name" value="FBOX"/>
    <property type="match status" value="2"/>
</dbReference>
<dbReference type="EMBL" id="OC855735">
    <property type="protein sequence ID" value="CAD7622560.1"/>
    <property type="molecule type" value="Genomic_DNA"/>
</dbReference>
<protein>
    <recommendedName>
        <fullName evidence="4">Dolichyldiphosphatase 1</fullName>
        <ecNumber evidence="3">3.6.1.43</ecNumber>
    </recommendedName>
    <alternativeName>
        <fullName evidence="10">Dolichyl pyrophosphate phosphatase 1</fullName>
    </alternativeName>
</protein>
<name>A0A7R9KIJ3_9ACAR</name>